<feature type="compositionally biased region" description="Polar residues" evidence="1">
    <location>
        <begin position="124"/>
        <end position="142"/>
    </location>
</feature>
<accession>A0A8X6Q8H2</accession>
<dbReference type="Proteomes" id="UP000887013">
    <property type="component" value="Unassembled WGS sequence"/>
</dbReference>
<evidence type="ECO:0000313" key="2">
    <source>
        <dbReference type="EMBL" id="GFU01002.1"/>
    </source>
</evidence>
<gene>
    <name evidence="2" type="ORF">NPIL_639381</name>
</gene>
<evidence type="ECO:0000256" key="1">
    <source>
        <dbReference type="SAM" id="MobiDB-lite"/>
    </source>
</evidence>
<sequence>MEIYTSLSGFVGSVFGEHYENSEGKDRLVRTVTLKNQSNTLIRSFQRALPPEVSGNDWKSLQLQGVQPTECVKSPNPDSSEVNQARGTKYGRKVKKHVKLNLLTTKDVYEWLSSSSKEKGFDNENGSTSPTNEEQCWLVSNE</sequence>
<dbReference type="EMBL" id="BMAW01076315">
    <property type="protein sequence ID" value="GFU01002.1"/>
    <property type="molecule type" value="Genomic_DNA"/>
</dbReference>
<dbReference type="AlphaFoldDB" id="A0A8X6Q8H2"/>
<protein>
    <submittedName>
        <fullName evidence="2">Uncharacterized protein</fullName>
    </submittedName>
</protein>
<organism evidence="2 3">
    <name type="scientific">Nephila pilipes</name>
    <name type="common">Giant wood spider</name>
    <name type="synonym">Nephila maculata</name>
    <dbReference type="NCBI Taxonomy" id="299642"/>
    <lineage>
        <taxon>Eukaryota</taxon>
        <taxon>Metazoa</taxon>
        <taxon>Ecdysozoa</taxon>
        <taxon>Arthropoda</taxon>
        <taxon>Chelicerata</taxon>
        <taxon>Arachnida</taxon>
        <taxon>Araneae</taxon>
        <taxon>Araneomorphae</taxon>
        <taxon>Entelegynae</taxon>
        <taxon>Araneoidea</taxon>
        <taxon>Nephilidae</taxon>
        <taxon>Nephila</taxon>
    </lineage>
</organism>
<proteinExistence type="predicted"/>
<name>A0A8X6Q8H2_NEPPI</name>
<keyword evidence="3" id="KW-1185">Reference proteome</keyword>
<feature type="region of interest" description="Disordered" evidence="1">
    <location>
        <begin position="114"/>
        <end position="142"/>
    </location>
</feature>
<comment type="caution">
    <text evidence="2">The sequence shown here is derived from an EMBL/GenBank/DDBJ whole genome shotgun (WGS) entry which is preliminary data.</text>
</comment>
<evidence type="ECO:0000313" key="3">
    <source>
        <dbReference type="Proteomes" id="UP000887013"/>
    </source>
</evidence>
<reference evidence="2" key="1">
    <citation type="submission" date="2020-08" db="EMBL/GenBank/DDBJ databases">
        <title>Multicomponent nature underlies the extraordinary mechanical properties of spider dragline silk.</title>
        <authorList>
            <person name="Kono N."/>
            <person name="Nakamura H."/>
            <person name="Mori M."/>
            <person name="Yoshida Y."/>
            <person name="Ohtoshi R."/>
            <person name="Malay A.D."/>
            <person name="Moran D.A.P."/>
            <person name="Tomita M."/>
            <person name="Numata K."/>
            <person name="Arakawa K."/>
        </authorList>
    </citation>
    <scope>NUCLEOTIDE SEQUENCE</scope>
</reference>